<dbReference type="Pfam" id="PF02775">
    <property type="entry name" value="TPP_enzyme_C"/>
    <property type="match status" value="1"/>
</dbReference>
<gene>
    <name evidence="9" type="ORF">CGZ93_15200</name>
</gene>
<dbReference type="InterPro" id="IPR029035">
    <property type="entry name" value="DHS-like_NAD/FAD-binding_dom"/>
</dbReference>
<feature type="region of interest" description="Disordered" evidence="5">
    <location>
        <begin position="1"/>
        <end position="24"/>
    </location>
</feature>
<feature type="domain" description="Thiamine pyrophosphate enzyme TPP-binding" evidence="7">
    <location>
        <begin position="404"/>
        <end position="543"/>
    </location>
</feature>
<dbReference type="GO" id="GO:0030976">
    <property type="term" value="F:thiamine pyrophosphate binding"/>
    <property type="evidence" value="ECO:0007669"/>
    <property type="project" value="InterPro"/>
</dbReference>
<evidence type="ECO:0000259" key="8">
    <source>
        <dbReference type="Pfam" id="PF02776"/>
    </source>
</evidence>
<evidence type="ECO:0000313" key="10">
    <source>
        <dbReference type="Proteomes" id="UP000216311"/>
    </source>
</evidence>
<dbReference type="CDD" id="cd07035">
    <property type="entry name" value="TPP_PYR_POX_like"/>
    <property type="match status" value="1"/>
</dbReference>
<organism evidence="9 10">
    <name type="scientific">Enemella dayhoffiae</name>
    <dbReference type="NCBI Taxonomy" id="2016507"/>
    <lineage>
        <taxon>Bacteria</taxon>
        <taxon>Bacillati</taxon>
        <taxon>Actinomycetota</taxon>
        <taxon>Actinomycetes</taxon>
        <taxon>Propionibacteriales</taxon>
        <taxon>Propionibacteriaceae</taxon>
        <taxon>Enemella</taxon>
    </lineage>
</organism>
<dbReference type="InterPro" id="IPR029061">
    <property type="entry name" value="THDP-binding"/>
</dbReference>
<feature type="domain" description="Thiamine pyrophosphate enzyme N-terminal TPP-binding" evidence="8">
    <location>
        <begin position="24"/>
        <end position="140"/>
    </location>
</feature>
<dbReference type="InterPro" id="IPR012001">
    <property type="entry name" value="Thiamin_PyroP_enz_TPP-bd_dom"/>
</dbReference>
<dbReference type="Proteomes" id="UP000216311">
    <property type="component" value="Unassembled WGS sequence"/>
</dbReference>
<keyword evidence="10" id="KW-1185">Reference proteome</keyword>
<feature type="compositionally biased region" description="Polar residues" evidence="5">
    <location>
        <begin position="1"/>
        <end position="17"/>
    </location>
</feature>
<dbReference type="GO" id="GO:0003984">
    <property type="term" value="F:acetolactate synthase activity"/>
    <property type="evidence" value="ECO:0007669"/>
    <property type="project" value="TreeGrafter"/>
</dbReference>
<dbReference type="Pfam" id="PF02776">
    <property type="entry name" value="TPP_enzyme_N"/>
    <property type="match status" value="1"/>
</dbReference>
<comment type="caution">
    <text evidence="9">The sequence shown here is derived from an EMBL/GenBank/DDBJ whole genome shotgun (WGS) entry which is preliminary data.</text>
</comment>
<evidence type="ECO:0000256" key="1">
    <source>
        <dbReference type="ARBA" id="ARBA00001964"/>
    </source>
</evidence>
<evidence type="ECO:0000256" key="2">
    <source>
        <dbReference type="ARBA" id="ARBA00007812"/>
    </source>
</evidence>
<keyword evidence="3 4" id="KW-0786">Thiamine pyrophosphate</keyword>
<dbReference type="GO" id="GO:0009097">
    <property type="term" value="P:isoleucine biosynthetic process"/>
    <property type="evidence" value="ECO:0007669"/>
    <property type="project" value="TreeGrafter"/>
</dbReference>
<dbReference type="AlphaFoldDB" id="A0A255GRC0"/>
<accession>A0A255GRC0</accession>
<dbReference type="PANTHER" id="PTHR18968:SF13">
    <property type="entry name" value="ACETOLACTATE SYNTHASE CATALYTIC SUBUNIT, MITOCHONDRIAL"/>
    <property type="match status" value="1"/>
</dbReference>
<dbReference type="NCBIfam" id="NF005470">
    <property type="entry name" value="PRK07064.1"/>
    <property type="match status" value="1"/>
</dbReference>
<dbReference type="Gene3D" id="3.40.50.970">
    <property type="match status" value="2"/>
</dbReference>
<dbReference type="GO" id="GO:0005948">
    <property type="term" value="C:acetolactate synthase complex"/>
    <property type="evidence" value="ECO:0007669"/>
    <property type="project" value="TreeGrafter"/>
</dbReference>
<dbReference type="SUPFAM" id="SSF52518">
    <property type="entry name" value="Thiamin diphosphate-binding fold (THDP-binding)"/>
    <property type="match status" value="2"/>
</dbReference>
<dbReference type="EMBL" id="NMVQ01000044">
    <property type="protein sequence ID" value="OYO18338.1"/>
    <property type="molecule type" value="Genomic_DNA"/>
</dbReference>
<dbReference type="SUPFAM" id="SSF52467">
    <property type="entry name" value="DHS-like NAD/FAD-binding domain"/>
    <property type="match status" value="1"/>
</dbReference>
<evidence type="ECO:0000259" key="6">
    <source>
        <dbReference type="Pfam" id="PF00205"/>
    </source>
</evidence>
<evidence type="ECO:0000256" key="5">
    <source>
        <dbReference type="SAM" id="MobiDB-lite"/>
    </source>
</evidence>
<reference evidence="9 10" key="1">
    <citation type="submission" date="2017-07" db="EMBL/GenBank/DDBJ databases">
        <title>Draft whole genome sequences of clinical Proprionibacteriaceae strains.</title>
        <authorList>
            <person name="Bernier A.-M."/>
            <person name="Bernard K."/>
            <person name="Domingo M.-C."/>
        </authorList>
    </citation>
    <scope>NUCLEOTIDE SEQUENCE [LARGE SCALE GENOMIC DNA]</scope>
    <source>
        <strain evidence="9 10">NML 130396</strain>
    </source>
</reference>
<dbReference type="CDD" id="cd00568">
    <property type="entry name" value="TPP_enzymes"/>
    <property type="match status" value="1"/>
</dbReference>
<dbReference type="InterPro" id="IPR011766">
    <property type="entry name" value="TPP_enzyme_TPP-bd"/>
</dbReference>
<dbReference type="PROSITE" id="PS00187">
    <property type="entry name" value="TPP_ENZYMES"/>
    <property type="match status" value="1"/>
</dbReference>
<dbReference type="OrthoDB" id="4959782at2"/>
<dbReference type="InterPro" id="IPR045229">
    <property type="entry name" value="TPP_enz"/>
</dbReference>
<dbReference type="GO" id="GO:0000287">
    <property type="term" value="F:magnesium ion binding"/>
    <property type="evidence" value="ECO:0007669"/>
    <property type="project" value="InterPro"/>
</dbReference>
<dbReference type="Pfam" id="PF00205">
    <property type="entry name" value="TPP_enzyme_M"/>
    <property type="match status" value="1"/>
</dbReference>
<dbReference type="PANTHER" id="PTHR18968">
    <property type="entry name" value="THIAMINE PYROPHOSPHATE ENZYMES"/>
    <property type="match status" value="1"/>
</dbReference>
<evidence type="ECO:0000313" key="9">
    <source>
        <dbReference type="EMBL" id="OYO18338.1"/>
    </source>
</evidence>
<dbReference type="InterPro" id="IPR012000">
    <property type="entry name" value="Thiamin_PyroP_enz_cen_dom"/>
</dbReference>
<name>A0A255GRC0_9ACTN</name>
<dbReference type="GO" id="GO:0050660">
    <property type="term" value="F:flavin adenine dinucleotide binding"/>
    <property type="evidence" value="ECO:0007669"/>
    <property type="project" value="TreeGrafter"/>
</dbReference>
<evidence type="ECO:0000256" key="4">
    <source>
        <dbReference type="RuleBase" id="RU362132"/>
    </source>
</evidence>
<proteinExistence type="inferred from homology"/>
<dbReference type="GO" id="GO:0009099">
    <property type="term" value="P:L-valine biosynthetic process"/>
    <property type="evidence" value="ECO:0007669"/>
    <property type="project" value="TreeGrafter"/>
</dbReference>
<dbReference type="Gene3D" id="3.40.50.1220">
    <property type="entry name" value="TPP-binding domain"/>
    <property type="match status" value="1"/>
</dbReference>
<sequence>MTTTPRTAEQQGDSVTQEQDRRHSGGDVLVRVMKRHGIDVAFGVISIHNLPLVEAISRELRFVEMRHEAACVNAADGYARATGKVGVAITSTGTGAGNAAGSMVEALTAGSRVLHVTGQVESHWVGSNQGVIHEVPHQLEMLRAVSKHAAPITAADEAEAVLEGAIAQILTAPQGPASVEWPTDLQYLARTDAQHPWRPVQQRPIELPEDSLAAAAALIEGARRPLFWVGGGAAGAGAELTELLHRTGAGLFSSNSGRAIVSEDHAQVIGNFAATERGASLLADADLLISVGTHFRSNETRTYHLRLPVQHLGINLDPRALERPYSASHKLVGDARQLLAALAERMRHGSTDPGWTDRVRQVREQVRTELFDHIGGYAEICRELRGQLPREAVVARDVTIPSSQWGNRLLEFYDRESNIFPLGGGIGQGLAMGIGAAVGRPEVPTIVIAGDGGLAVHLGELASLAGSGARCVVVVFNDSGYGVLRNMQHAHGFDRAGVDLFTPDFETLAASIRLPFWRTGAPGTFGPALERALTVNGPAMIEVTVGDLDPAPGAFTPPVHIPTPNESRGE</sequence>
<protein>
    <submittedName>
        <fullName evidence="9">Acetolactate synthase</fullName>
    </submittedName>
</protein>
<comment type="similarity">
    <text evidence="2 4">Belongs to the TPP enzyme family.</text>
</comment>
<evidence type="ECO:0000259" key="7">
    <source>
        <dbReference type="Pfam" id="PF02775"/>
    </source>
</evidence>
<dbReference type="InterPro" id="IPR000399">
    <property type="entry name" value="TPP-bd_CS"/>
</dbReference>
<evidence type="ECO:0000256" key="3">
    <source>
        <dbReference type="ARBA" id="ARBA00023052"/>
    </source>
</evidence>
<feature type="domain" description="Thiamine pyrophosphate enzyme central" evidence="6">
    <location>
        <begin position="212"/>
        <end position="342"/>
    </location>
</feature>
<comment type="cofactor">
    <cofactor evidence="1">
        <name>thiamine diphosphate</name>
        <dbReference type="ChEBI" id="CHEBI:58937"/>
    </cofactor>
</comment>